<sequence>MTELNRRTYLKSAGIATAGSIGLAGCTGANAATGTLATQVTDQPGDIADFESCIVTIQGIWVKPSGDDADDDGTDSTDNETTEQQDGNETVEEQDEGDVDESDGREYHEFDDPQEADLVKLQNGNTQLVDERELDAQEYEFLQLDVTGVEGVLEDGGEADVGTPGDAPLQFKHRFEIREDQTTTFVGDFTPVRRGQTEQYLLQPVANGTQVEYEDTSQNSG</sequence>
<feature type="compositionally biased region" description="Acidic residues" evidence="1">
    <location>
        <begin position="67"/>
        <end position="83"/>
    </location>
</feature>
<feature type="compositionally biased region" description="Acidic residues" evidence="1">
    <location>
        <begin position="89"/>
        <end position="101"/>
    </location>
</feature>
<reference evidence="3 4" key="1">
    <citation type="submission" date="2022-07" db="EMBL/GenBank/DDBJ databases">
        <title>Two temperate virus in Haloterrigena jeotgali A29.</title>
        <authorList>
            <person name="Deng X."/>
        </authorList>
    </citation>
    <scope>NUCLEOTIDE SEQUENCE [LARGE SCALE GENOMIC DNA]</scope>
    <source>
        <strain evidence="3 4">A29</strain>
    </source>
</reference>
<evidence type="ECO:0000313" key="3">
    <source>
        <dbReference type="EMBL" id="WMT05976.1"/>
    </source>
</evidence>
<dbReference type="Pfam" id="PF14321">
    <property type="entry name" value="DUF4382"/>
    <property type="match status" value="1"/>
</dbReference>
<dbReference type="EMBL" id="CP101873">
    <property type="protein sequence ID" value="WMT05976.1"/>
    <property type="molecule type" value="Genomic_DNA"/>
</dbReference>
<dbReference type="RefSeq" id="WP_049965114.1">
    <property type="nucleotide sequence ID" value="NZ_CP101873.1"/>
</dbReference>
<dbReference type="PROSITE" id="PS51257">
    <property type="entry name" value="PROKAR_LIPOPROTEIN"/>
    <property type="match status" value="1"/>
</dbReference>
<proteinExistence type="predicted"/>
<dbReference type="GeneID" id="39862208"/>
<feature type="domain" description="DUF4382" evidence="2">
    <location>
        <begin position="33"/>
        <end position="204"/>
    </location>
</feature>
<dbReference type="InterPro" id="IPR025491">
    <property type="entry name" value="DUF4382"/>
</dbReference>
<dbReference type="InterPro" id="IPR006311">
    <property type="entry name" value="TAT_signal"/>
</dbReference>
<dbReference type="GeneID" id="84214537"/>
<accession>A0AAF0P7U0</accession>
<organism evidence="3 4">
    <name type="scientific">Natrinema thermotolerans</name>
    <dbReference type="NCBI Taxonomy" id="121872"/>
    <lineage>
        <taxon>Archaea</taxon>
        <taxon>Methanobacteriati</taxon>
        <taxon>Methanobacteriota</taxon>
        <taxon>Stenosarchaea group</taxon>
        <taxon>Halobacteria</taxon>
        <taxon>Halobacteriales</taxon>
        <taxon>Natrialbaceae</taxon>
        <taxon>Natrinema</taxon>
    </lineage>
</organism>
<name>A0AAF0P7U0_9EURY</name>
<dbReference type="PROSITE" id="PS51318">
    <property type="entry name" value="TAT"/>
    <property type="match status" value="1"/>
</dbReference>
<keyword evidence="4" id="KW-1185">Reference proteome</keyword>
<evidence type="ECO:0000259" key="2">
    <source>
        <dbReference type="Pfam" id="PF14321"/>
    </source>
</evidence>
<dbReference type="Proteomes" id="UP001224926">
    <property type="component" value="Chromosome"/>
</dbReference>
<protein>
    <submittedName>
        <fullName evidence="3">DUF4382 domain-containing protein</fullName>
    </submittedName>
</protein>
<feature type="compositionally biased region" description="Basic and acidic residues" evidence="1">
    <location>
        <begin position="102"/>
        <end position="111"/>
    </location>
</feature>
<gene>
    <name evidence="3" type="ORF">NP511_11310</name>
</gene>
<dbReference type="AlphaFoldDB" id="A0AAF0P7U0"/>
<evidence type="ECO:0000313" key="4">
    <source>
        <dbReference type="Proteomes" id="UP001224926"/>
    </source>
</evidence>
<evidence type="ECO:0000256" key="1">
    <source>
        <dbReference type="SAM" id="MobiDB-lite"/>
    </source>
</evidence>
<feature type="region of interest" description="Disordered" evidence="1">
    <location>
        <begin position="63"/>
        <end position="115"/>
    </location>
</feature>